<evidence type="ECO:0000256" key="3">
    <source>
        <dbReference type="ARBA" id="ARBA00022840"/>
    </source>
</evidence>
<dbReference type="Proteomes" id="UP001164390">
    <property type="component" value="Chromosome"/>
</dbReference>
<dbReference type="InterPro" id="IPR017911">
    <property type="entry name" value="MacB-like_ATP-bd"/>
</dbReference>
<dbReference type="CDD" id="cd03255">
    <property type="entry name" value="ABC_MJ0796_LolCDE_FtsE"/>
    <property type="match status" value="1"/>
</dbReference>
<dbReference type="AlphaFoldDB" id="A0AA46TIE0"/>
<dbReference type="InterPro" id="IPR027417">
    <property type="entry name" value="P-loop_NTPase"/>
</dbReference>
<organism evidence="5 6">
    <name type="scientific">Solicola gregarius</name>
    <dbReference type="NCBI Taxonomy" id="2908642"/>
    <lineage>
        <taxon>Bacteria</taxon>
        <taxon>Bacillati</taxon>
        <taxon>Actinomycetota</taxon>
        <taxon>Actinomycetes</taxon>
        <taxon>Propionibacteriales</taxon>
        <taxon>Nocardioidaceae</taxon>
        <taxon>Solicola</taxon>
    </lineage>
</organism>
<dbReference type="GO" id="GO:0005886">
    <property type="term" value="C:plasma membrane"/>
    <property type="evidence" value="ECO:0007669"/>
    <property type="project" value="TreeGrafter"/>
</dbReference>
<gene>
    <name evidence="5" type="ORF">L0C25_01160</name>
</gene>
<dbReference type="PANTHER" id="PTHR24220">
    <property type="entry name" value="IMPORT ATP-BINDING PROTEIN"/>
    <property type="match status" value="1"/>
</dbReference>
<dbReference type="InterPro" id="IPR003593">
    <property type="entry name" value="AAA+_ATPase"/>
</dbReference>
<evidence type="ECO:0000313" key="5">
    <source>
        <dbReference type="EMBL" id="UYM05718.1"/>
    </source>
</evidence>
<dbReference type="PROSITE" id="PS50893">
    <property type="entry name" value="ABC_TRANSPORTER_2"/>
    <property type="match status" value="1"/>
</dbReference>
<dbReference type="GO" id="GO:0016887">
    <property type="term" value="F:ATP hydrolysis activity"/>
    <property type="evidence" value="ECO:0007669"/>
    <property type="project" value="InterPro"/>
</dbReference>
<accession>A0AA46TIE0</accession>
<dbReference type="GO" id="GO:0005524">
    <property type="term" value="F:ATP binding"/>
    <property type="evidence" value="ECO:0007669"/>
    <property type="project" value="UniProtKB-KW"/>
</dbReference>
<dbReference type="InterPro" id="IPR003439">
    <property type="entry name" value="ABC_transporter-like_ATP-bd"/>
</dbReference>
<keyword evidence="2" id="KW-0547">Nucleotide-binding</keyword>
<sequence length="234" mass="24735">MTIAIDDATVIYPDGDGTLTALDRVSLTADAGTVTAITGASGSGKSTLLAVASTLLTPTSGTVTIDGRDVTGLSARERTAVRRDTIGIVFQQPSLVPSLTALDQLVATNELGGAKRPRRTVRDEAAALLDSVGLAGLEHRRPAHLSGGQRQRVNIARALMNDPSVLVVDEPTSALDRERGMQIIELLVGLTRDRGTATLLVTHDDRQLDLTDRVAHITDGALTWSRNDEALTAR</sequence>
<reference evidence="5" key="1">
    <citation type="submission" date="2022-01" db="EMBL/GenBank/DDBJ databases">
        <title>Nocardioidaceae gen. sp. A5X3R13.</title>
        <authorList>
            <person name="Lopez Marin M.A."/>
            <person name="Uhlik O."/>
        </authorList>
    </citation>
    <scope>NUCLEOTIDE SEQUENCE</scope>
    <source>
        <strain evidence="5">A5X3R13</strain>
    </source>
</reference>
<dbReference type="KEGG" id="sgrg:L0C25_01160"/>
<dbReference type="Gene3D" id="3.40.50.300">
    <property type="entry name" value="P-loop containing nucleotide triphosphate hydrolases"/>
    <property type="match status" value="1"/>
</dbReference>
<protein>
    <submittedName>
        <fullName evidence="5">ABC transporter ATP-binding protein</fullName>
    </submittedName>
</protein>
<dbReference type="PROSITE" id="PS00211">
    <property type="entry name" value="ABC_TRANSPORTER_1"/>
    <property type="match status" value="1"/>
</dbReference>
<dbReference type="InterPro" id="IPR017871">
    <property type="entry name" value="ABC_transporter-like_CS"/>
</dbReference>
<evidence type="ECO:0000256" key="1">
    <source>
        <dbReference type="ARBA" id="ARBA00022448"/>
    </source>
</evidence>
<keyword evidence="1" id="KW-0813">Transport</keyword>
<dbReference type="InterPro" id="IPR015854">
    <property type="entry name" value="ABC_transpr_LolD-like"/>
</dbReference>
<proteinExistence type="predicted"/>
<dbReference type="SUPFAM" id="SSF52540">
    <property type="entry name" value="P-loop containing nucleoside triphosphate hydrolases"/>
    <property type="match status" value="1"/>
</dbReference>
<dbReference type="Pfam" id="PF00005">
    <property type="entry name" value="ABC_tran"/>
    <property type="match status" value="1"/>
</dbReference>
<dbReference type="EMBL" id="CP094970">
    <property type="protein sequence ID" value="UYM05718.1"/>
    <property type="molecule type" value="Genomic_DNA"/>
</dbReference>
<evidence type="ECO:0000259" key="4">
    <source>
        <dbReference type="PROSITE" id="PS50893"/>
    </source>
</evidence>
<evidence type="ECO:0000256" key="2">
    <source>
        <dbReference type="ARBA" id="ARBA00022741"/>
    </source>
</evidence>
<evidence type="ECO:0000313" key="6">
    <source>
        <dbReference type="Proteomes" id="UP001164390"/>
    </source>
</evidence>
<name>A0AA46TIE0_9ACTN</name>
<dbReference type="SMART" id="SM00382">
    <property type="entry name" value="AAA"/>
    <property type="match status" value="1"/>
</dbReference>
<feature type="domain" description="ABC transporter" evidence="4">
    <location>
        <begin position="3"/>
        <end position="234"/>
    </location>
</feature>
<dbReference type="PANTHER" id="PTHR24220:SF685">
    <property type="entry name" value="ABC TRANSPORTER RELATED"/>
    <property type="match status" value="1"/>
</dbReference>
<dbReference type="RefSeq" id="WP_271634543.1">
    <property type="nucleotide sequence ID" value="NZ_CP094970.1"/>
</dbReference>
<keyword evidence="3 5" id="KW-0067">ATP-binding</keyword>
<dbReference type="GO" id="GO:0022857">
    <property type="term" value="F:transmembrane transporter activity"/>
    <property type="evidence" value="ECO:0007669"/>
    <property type="project" value="TreeGrafter"/>
</dbReference>
<keyword evidence="6" id="KW-1185">Reference proteome</keyword>